<dbReference type="EMBL" id="BNCP01000016">
    <property type="protein sequence ID" value="GIL79902.1"/>
    <property type="molecule type" value="Genomic_DNA"/>
</dbReference>
<name>A0A8J4CJM6_9CHLO</name>
<dbReference type="AlphaFoldDB" id="A0A8J4CJM6"/>
<feature type="region of interest" description="Disordered" evidence="1">
    <location>
        <begin position="168"/>
        <end position="225"/>
    </location>
</feature>
<keyword evidence="3" id="KW-1185">Reference proteome</keyword>
<feature type="compositionally biased region" description="Low complexity" evidence="1">
    <location>
        <begin position="670"/>
        <end position="679"/>
    </location>
</feature>
<reference evidence="2" key="1">
    <citation type="journal article" date="2021" name="Proc. Natl. Acad. Sci. U.S.A.">
        <title>Three genomes in the algal genus Volvox reveal the fate of a haploid sex-determining region after a transition to homothallism.</title>
        <authorList>
            <person name="Yamamoto K."/>
            <person name="Hamaji T."/>
            <person name="Kawai-Toyooka H."/>
            <person name="Matsuzaki R."/>
            <person name="Takahashi F."/>
            <person name="Nishimura Y."/>
            <person name="Kawachi M."/>
            <person name="Noguchi H."/>
            <person name="Minakuchi Y."/>
            <person name="Umen J.G."/>
            <person name="Toyoda A."/>
            <person name="Nozaki H."/>
        </authorList>
    </citation>
    <scope>NUCLEOTIDE SEQUENCE</scope>
    <source>
        <strain evidence="2">NIES-3786</strain>
    </source>
</reference>
<feature type="non-terminal residue" evidence="2">
    <location>
        <position position="751"/>
    </location>
</feature>
<proteinExistence type="predicted"/>
<evidence type="ECO:0000313" key="2">
    <source>
        <dbReference type="EMBL" id="GIL79902.1"/>
    </source>
</evidence>
<feature type="region of interest" description="Disordered" evidence="1">
    <location>
        <begin position="639"/>
        <end position="679"/>
    </location>
</feature>
<dbReference type="PANTHER" id="PTHR31434:SF2">
    <property type="entry name" value="S PHASE CYCLIN A-ASSOCIATED PROTEIN IN THE ENDOPLASMIC RETICULUM"/>
    <property type="match status" value="1"/>
</dbReference>
<feature type="region of interest" description="Disordered" evidence="1">
    <location>
        <begin position="439"/>
        <end position="459"/>
    </location>
</feature>
<evidence type="ECO:0000256" key="1">
    <source>
        <dbReference type="SAM" id="MobiDB-lite"/>
    </source>
</evidence>
<sequence>NAAASGSGGASVLGAVAVPGAASPVAGPAVRLASSGAGARGSPSGGPQVSSQPPPPAPPPANTGLVQLLNEVLLLIGFYGVLQPANQDVLLWGKSPTILQRLAEVPFPYFVEQQLYQVLMPTLLSVCYGSERACATLAQHMDLHLLQSYVQTMIRQLHLISPQSANAAEHQGGAAEQDCEQASASATHGTAVTGIETQDSSSSLPCADTDASAVEVTGPAPLSPRRLLLQDLPTTVPGMSGSGGASSRANPEHTLVDGAHAPDSILSTHAEQAGGAAVAAGSDVFALPPPTADRYSLLQRFPPELLPQVLAFLERQIPGAVERASLLESSLAAAVAAAAAVGRLTAAPPQLSSSPLAVLVDEGRSKKAASKKAVATTPAPATVTQAVCSNDAPLQLPHPTAEAAASVTIVVSSVAPAEAPICCALERGPAAVVVAAPSDAGNNPAETRGASGPSPPEDENVLTPFSKAGSVTVEDAASGIAIDSQPLSNGACAVGTGSSGRAGSSGGSLGYGHQFRRFLDVADVPVPFAIAAVRRQRMFEAAAAAAVAEVSAGGGGSGSVDANNCARSYVSELSFGGYLTPSLHGDSRDGDPRSPGEDDRMALDEFDLEQYEQQRLDEQQQLDEQDVLLLDEPCVDGSAGSHRKASLSAAETGCKHTDSSGGGKSGDGRGSSSPPDLGAGLLLAAKKTKGRADRHVLECEPAPEVRPGDKYAVPESTGVVMDAWWRRIGYEFGGARDGSNSESAPDEADRE</sequence>
<gene>
    <name evidence="2" type="ORF">Vretifemale_9139</name>
</gene>
<feature type="region of interest" description="Disordered" evidence="1">
    <location>
        <begin position="33"/>
        <end position="62"/>
    </location>
</feature>
<dbReference type="Proteomes" id="UP000747110">
    <property type="component" value="Unassembled WGS sequence"/>
</dbReference>
<evidence type="ECO:0000313" key="3">
    <source>
        <dbReference type="Proteomes" id="UP000747110"/>
    </source>
</evidence>
<accession>A0A8J4CJM6</accession>
<feature type="region of interest" description="Disordered" evidence="1">
    <location>
        <begin position="580"/>
        <end position="600"/>
    </location>
</feature>
<dbReference type="PANTHER" id="PTHR31434">
    <property type="entry name" value="S PHASE CYCLIN A-ASSOCIATED PROTEIN IN THE ENDOPLASMIC RETICULUM"/>
    <property type="match status" value="1"/>
</dbReference>
<comment type="caution">
    <text evidence="2">The sequence shown here is derived from an EMBL/GenBank/DDBJ whole genome shotgun (WGS) entry which is preliminary data.</text>
</comment>
<feature type="compositionally biased region" description="Gly residues" evidence="1">
    <location>
        <begin position="660"/>
        <end position="669"/>
    </location>
</feature>
<dbReference type="OrthoDB" id="549977at2759"/>
<feature type="compositionally biased region" description="Low complexity" evidence="1">
    <location>
        <begin position="33"/>
        <end position="51"/>
    </location>
</feature>
<feature type="compositionally biased region" description="Polar residues" evidence="1">
    <location>
        <begin position="180"/>
        <end position="204"/>
    </location>
</feature>
<organism evidence="2 3">
    <name type="scientific">Volvox reticuliferus</name>
    <dbReference type="NCBI Taxonomy" id="1737510"/>
    <lineage>
        <taxon>Eukaryota</taxon>
        <taxon>Viridiplantae</taxon>
        <taxon>Chlorophyta</taxon>
        <taxon>core chlorophytes</taxon>
        <taxon>Chlorophyceae</taxon>
        <taxon>CS clade</taxon>
        <taxon>Chlamydomonadales</taxon>
        <taxon>Volvocaceae</taxon>
        <taxon>Volvox</taxon>
    </lineage>
</organism>
<feature type="compositionally biased region" description="Basic and acidic residues" evidence="1">
    <location>
        <begin position="585"/>
        <end position="600"/>
    </location>
</feature>
<feature type="compositionally biased region" description="Pro residues" evidence="1">
    <location>
        <begin position="52"/>
        <end position="61"/>
    </location>
</feature>
<protein>
    <submittedName>
        <fullName evidence="2">Uncharacterized protein</fullName>
    </submittedName>
</protein>